<dbReference type="InterPro" id="IPR029058">
    <property type="entry name" value="AB_hydrolase_fold"/>
</dbReference>
<dbReference type="GO" id="GO:0018775">
    <property type="term" value="F:2-hydroxymuconate-semialdehyde hydrolase activity"/>
    <property type="evidence" value="ECO:0007669"/>
    <property type="project" value="UniProtKB-EC"/>
</dbReference>
<evidence type="ECO:0000313" key="3">
    <source>
        <dbReference type="Proteomes" id="UP000194360"/>
    </source>
</evidence>
<dbReference type="PRINTS" id="PR00111">
    <property type="entry name" value="ABHYDROLASE"/>
</dbReference>
<dbReference type="RefSeq" id="WP_085916297.1">
    <property type="nucleotide sequence ID" value="NZ_AP018920.1"/>
</dbReference>
<feature type="domain" description="AB hydrolase-1" evidence="1">
    <location>
        <begin position="32"/>
        <end position="256"/>
    </location>
</feature>
<name>A0A1Y2MIT4_PSEAH</name>
<organism evidence="2 3">
    <name type="scientific">Pseudonocardia autotrophica</name>
    <name type="common">Amycolata autotrophica</name>
    <name type="synonym">Nocardia autotrophica</name>
    <dbReference type="NCBI Taxonomy" id="2074"/>
    <lineage>
        <taxon>Bacteria</taxon>
        <taxon>Bacillati</taxon>
        <taxon>Actinomycetota</taxon>
        <taxon>Actinomycetes</taxon>
        <taxon>Pseudonocardiales</taxon>
        <taxon>Pseudonocardiaceae</taxon>
        <taxon>Pseudonocardia</taxon>
    </lineage>
</organism>
<reference evidence="2 3" key="1">
    <citation type="submission" date="2016-09" db="EMBL/GenBank/DDBJ databases">
        <title>Pseudonocardia autotrophica DSM535, a candidate organism with high potential of specific P450 cytochromes.</title>
        <authorList>
            <person name="Grumaz C."/>
            <person name="Vainshtein Y."/>
            <person name="Kirstahler P."/>
            <person name="Sohn K."/>
        </authorList>
    </citation>
    <scope>NUCLEOTIDE SEQUENCE [LARGE SCALE GENOMIC DNA]</scope>
    <source>
        <strain evidence="2 3">DSM 535</strain>
    </source>
</reference>
<dbReference type="STRING" id="2074.BG845_06230"/>
<keyword evidence="2" id="KW-0378">Hydrolase</keyword>
<dbReference type="AlphaFoldDB" id="A0A1Y2MIT4"/>
<dbReference type="OrthoDB" id="3249793at2"/>
<keyword evidence="3" id="KW-1185">Reference proteome</keyword>
<dbReference type="EMBL" id="MIGB01000056">
    <property type="protein sequence ID" value="OSY35160.1"/>
    <property type="molecule type" value="Genomic_DNA"/>
</dbReference>
<dbReference type="Proteomes" id="UP000194360">
    <property type="component" value="Unassembled WGS sequence"/>
</dbReference>
<dbReference type="PANTHER" id="PTHR43433:SF5">
    <property type="entry name" value="AB HYDROLASE-1 DOMAIN-CONTAINING PROTEIN"/>
    <property type="match status" value="1"/>
</dbReference>
<sequence>MTDVVEGPAVARTLAAGSGSISYFRSGSGHPLLFLHAAGGAGMWGPFHERLSGSADVIAPDHPGWGGSDDLPELRGVDDLVYHYLDVLDRLELDRVDLVGASFGGWLAAELAVHSPERFRSLVLLGPVGLRIPGHLVADLFLMTPPQLIAALYHDPALVEQILSVAPETDQIIATYRELGSLARFGWRPFLNNPRLESRLHRISMPTRVIAAGEDRIVPRVHCERYAAGIPDAELVVVDDCGHALYGERPDAVADAVSTFLTERAGGRS</sequence>
<accession>A0A1Y2MIT4</accession>
<dbReference type="InterPro" id="IPR000073">
    <property type="entry name" value="AB_hydrolase_1"/>
</dbReference>
<comment type="caution">
    <text evidence="2">The sequence shown here is derived from an EMBL/GenBank/DDBJ whole genome shotgun (WGS) entry which is preliminary data.</text>
</comment>
<dbReference type="Gene3D" id="3.40.50.1820">
    <property type="entry name" value="alpha/beta hydrolase"/>
    <property type="match status" value="1"/>
</dbReference>
<evidence type="ECO:0000313" key="2">
    <source>
        <dbReference type="EMBL" id="OSY35160.1"/>
    </source>
</evidence>
<dbReference type="PANTHER" id="PTHR43433">
    <property type="entry name" value="HYDROLASE, ALPHA/BETA FOLD FAMILY PROTEIN"/>
    <property type="match status" value="1"/>
</dbReference>
<protein>
    <submittedName>
        <fullName evidence="2">2-hydroxymuconate semialdehyde hydrolase</fullName>
        <ecNumber evidence="2">3.7.1.9</ecNumber>
    </submittedName>
</protein>
<proteinExistence type="predicted"/>
<dbReference type="SUPFAM" id="SSF53474">
    <property type="entry name" value="alpha/beta-Hydrolases"/>
    <property type="match status" value="1"/>
</dbReference>
<dbReference type="InterPro" id="IPR050471">
    <property type="entry name" value="AB_hydrolase"/>
</dbReference>
<dbReference type="Pfam" id="PF12697">
    <property type="entry name" value="Abhydrolase_6"/>
    <property type="match status" value="1"/>
</dbReference>
<gene>
    <name evidence="2" type="primary">xylF_5</name>
    <name evidence="2" type="ORF">BG845_06230</name>
</gene>
<dbReference type="EC" id="3.7.1.9" evidence="2"/>
<evidence type="ECO:0000259" key="1">
    <source>
        <dbReference type="Pfam" id="PF12697"/>
    </source>
</evidence>